<proteinExistence type="predicted"/>
<feature type="region of interest" description="Disordered" evidence="1">
    <location>
        <begin position="46"/>
        <end position="70"/>
    </location>
</feature>
<protein>
    <submittedName>
        <fullName evidence="2">Uncharacterized protein</fullName>
    </submittedName>
</protein>
<dbReference type="AlphaFoldDB" id="A9F9J1"/>
<dbReference type="STRING" id="448385.sce4599"/>
<dbReference type="HOGENOM" id="CLU_2755759_0_0_7"/>
<dbReference type="EMBL" id="AM746676">
    <property type="protein sequence ID" value="CAN94762.1"/>
    <property type="molecule type" value="Genomic_DNA"/>
</dbReference>
<accession>A9F9J1</accession>
<evidence type="ECO:0000313" key="2">
    <source>
        <dbReference type="EMBL" id="CAN94762.1"/>
    </source>
</evidence>
<dbReference type="Proteomes" id="UP000002139">
    <property type="component" value="Chromosome"/>
</dbReference>
<reference evidence="2 3" key="1">
    <citation type="journal article" date="2007" name="Nat. Biotechnol.">
        <title>Complete genome sequence of the myxobacterium Sorangium cellulosum.</title>
        <authorList>
            <person name="Schneiker S."/>
            <person name="Perlova O."/>
            <person name="Kaiser O."/>
            <person name="Gerth K."/>
            <person name="Alici A."/>
            <person name="Altmeyer M.O."/>
            <person name="Bartels D."/>
            <person name="Bekel T."/>
            <person name="Beyer S."/>
            <person name="Bode E."/>
            <person name="Bode H.B."/>
            <person name="Bolten C.J."/>
            <person name="Choudhuri J.V."/>
            <person name="Doss S."/>
            <person name="Elnakady Y.A."/>
            <person name="Frank B."/>
            <person name="Gaigalat L."/>
            <person name="Goesmann A."/>
            <person name="Groeger C."/>
            <person name="Gross F."/>
            <person name="Jelsbak L."/>
            <person name="Jelsbak L."/>
            <person name="Kalinowski J."/>
            <person name="Kegler C."/>
            <person name="Knauber T."/>
            <person name="Konietzny S."/>
            <person name="Kopp M."/>
            <person name="Krause L."/>
            <person name="Krug D."/>
            <person name="Linke B."/>
            <person name="Mahmud T."/>
            <person name="Martinez-Arias R."/>
            <person name="McHardy A.C."/>
            <person name="Merai M."/>
            <person name="Meyer F."/>
            <person name="Mormann S."/>
            <person name="Munoz-Dorado J."/>
            <person name="Perez J."/>
            <person name="Pradella S."/>
            <person name="Rachid S."/>
            <person name="Raddatz G."/>
            <person name="Rosenau F."/>
            <person name="Rueckert C."/>
            <person name="Sasse F."/>
            <person name="Scharfe M."/>
            <person name="Schuster S.C."/>
            <person name="Suen G."/>
            <person name="Treuner-Lange A."/>
            <person name="Velicer G.J."/>
            <person name="Vorholter F.-J."/>
            <person name="Weissman K.J."/>
            <person name="Welch R.D."/>
            <person name="Wenzel S.C."/>
            <person name="Whitworth D.E."/>
            <person name="Wilhelm S."/>
            <person name="Wittmann C."/>
            <person name="Bloecker H."/>
            <person name="Puehler A."/>
            <person name="Mueller R."/>
        </authorList>
    </citation>
    <scope>NUCLEOTIDE SEQUENCE [LARGE SCALE GENOMIC DNA]</scope>
    <source>
        <strain evidence="3">So ce56</strain>
    </source>
</reference>
<organism evidence="2 3">
    <name type="scientific">Sorangium cellulosum (strain So ce56)</name>
    <name type="common">Polyangium cellulosum (strain So ce56)</name>
    <dbReference type="NCBI Taxonomy" id="448385"/>
    <lineage>
        <taxon>Bacteria</taxon>
        <taxon>Pseudomonadati</taxon>
        <taxon>Myxococcota</taxon>
        <taxon>Polyangia</taxon>
        <taxon>Polyangiales</taxon>
        <taxon>Polyangiaceae</taxon>
        <taxon>Sorangium</taxon>
    </lineage>
</organism>
<dbReference type="KEGG" id="scl:sce4599"/>
<name>A9F9J1_SORC5</name>
<sequence>MSRVARLMALRRLSPGWFAVKTARRASPRTSLYAEGGHRRRTTFELPGPAALRRSAPSAAAQPSAQSCVK</sequence>
<gene>
    <name evidence="2" type="ordered locus">sce4599</name>
</gene>
<evidence type="ECO:0000256" key="1">
    <source>
        <dbReference type="SAM" id="MobiDB-lite"/>
    </source>
</evidence>
<evidence type="ECO:0000313" key="3">
    <source>
        <dbReference type="Proteomes" id="UP000002139"/>
    </source>
</evidence>
<keyword evidence="3" id="KW-1185">Reference proteome</keyword>